<gene>
    <name evidence="1" type="ORF">JQX14_03375</name>
</gene>
<comment type="caution">
    <text evidence="1">The sequence shown here is derived from an EMBL/GenBank/DDBJ whole genome shotgun (WGS) entry which is preliminary data.</text>
</comment>
<accession>A0A9Q2RYU3</accession>
<evidence type="ECO:0000313" key="1">
    <source>
        <dbReference type="EMBL" id="MBM2353562.1"/>
    </source>
</evidence>
<dbReference type="AlphaFoldDB" id="A0A9Q2RYU3"/>
<dbReference type="Proteomes" id="UP000809337">
    <property type="component" value="Unassembled WGS sequence"/>
</dbReference>
<evidence type="ECO:0000313" key="2">
    <source>
        <dbReference type="Proteomes" id="UP000809337"/>
    </source>
</evidence>
<proteinExistence type="predicted"/>
<reference evidence="1" key="1">
    <citation type="submission" date="2021-01" db="EMBL/GenBank/DDBJ databases">
        <title>Diatom-associated Roseobacters Show Island Model of Population Structure.</title>
        <authorList>
            <person name="Qu L."/>
            <person name="Feng X."/>
            <person name="Chen Y."/>
            <person name="Li L."/>
            <person name="Wang X."/>
            <person name="Hu Z."/>
            <person name="Wang H."/>
            <person name="Luo H."/>
        </authorList>
    </citation>
    <scope>NUCLEOTIDE SEQUENCE</scope>
    <source>
        <strain evidence="1">SM26-45</strain>
    </source>
</reference>
<sequence length="55" mass="5939">MIATPLHFTQKCIAAHVTLYVTDLAADDRAATGRLCAENFQYVSVGAKRAMGVKL</sequence>
<protein>
    <submittedName>
        <fullName evidence="1">Uncharacterized protein</fullName>
    </submittedName>
</protein>
<dbReference type="EMBL" id="JAFBWN010000002">
    <property type="protein sequence ID" value="MBM2353562.1"/>
    <property type="molecule type" value="Genomic_DNA"/>
</dbReference>
<name>A0A9Q2RYU3_9RHOB</name>
<organism evidence="1 2">
    <name type="scientific">Pseudosulfitobacter pseudonitzschiae</name>
    <dbReference type="NCBI Taxonomy" id="1402135"/>
    <lineage>
        <taxon>Bacteria</taxon>
        <taxon>Pseudomonadati</taxon>
        <taxon>Pseudomonadota</taxon>
        <taxon>Alphaproteobacteria</taxon>
        <taxon>Rhodobacterales</taxon>
        <taxon>Roseobacteraceae</taxon>
        <taxon>Pseudosulfitobacter</taxon>
    </lineage>
</organism>